<dbReference type="Pfam" id="PF19054">
    <property type="entry name" value="DUF5753"/>
    <property type="match status" value="1"/>
</dbReference>
<dbReference type="InterPro" id="IPR001387">
    <property type="entry name" value="Cro/C1-type_HTH"/>
</dbReference>
<dbReference type="InterPro" id="IPR010982">
    <property type="entry name" value="Lambda_DNA-bd_dom_sf"/>
</dbReference>
<sequence length="285" mass="31413">MPSTQTRRKRRLGEYLAGLRKAASQDPVSVSRILRKSPATVSKIENGHIRPDFPTLSVLLALYNAGEEQRKTAESLWEDAVDEGTRVEQTVDMSPKYRAFLRSEADAVSARTLQQTVVPGLLQTARYATAIHVAERRFQTSKRVLEKSVTSRMARQQRLVDDGNPLTLHAIIDEAALRRVVGGPEVMVEQLHHLLKSAEAPNITVQVLPYRSGAYGVMTSAITILGFADPSDPDCVYSEYHGGGRWIEDEGTVTHYVAEFAALTAVALPTDESAALVREVATEME</sequence>
<evidence type="ECO:0000313" key="2">
    <source>
        <dbReference type="EMBL" id="MBB5804539.1"/>
    </source>
</evidence>
<accession>A0A7W9M209</accession>
<dbReference type="EMBL" id="JACHMO010000001">
    <property type="protein sequence ID" value="MBB5804539.1"/>
    <property type="molecule type" value="Genomic_DNA"/>
</dbReference>
<dbReference type="AlphaFoldDB" id="A0A7W9M209"/>
<keyword evidence="3" id="KW-1185">Reference proteome</keyword>
<dbReference type="GO" id="GO:0003677">
    <property type="term" value="F:DNA binding"/>
    <property type="evidence" value="ECO:0007669"/>
    <property type="project" value="InterPro"/>
</dbReference>
<dbReference type="Gene3D" id="1.10.260.40">
    <property type="entry name" value="lambda repressor-like DNA-binding domains"/>
    <property type="match status" value="1"/>
</dbReference>
<dbReference type="InterPro" id="IPR043917">
    <property type="entry name" value="DUF5753"/>
</dbReference>
<dbReference type="Proteomes" id="UP000552097">
    <property type="component" value="Unassembled WGS sequence"/>
</dbReference>
<evidence type="ECO:0000259" key="1">
    <source>
        <dbReference type="Pfam" id="PF19054"/>
    </source>
</evidence>
<dbReference type="CDD" id="cd00093">
    <property type="entry name" value="HTH_XRE"/>
    <property type="match status" value="1"/>
</dbReference>
<dbReference type="SUPFAM" id="SSF47413">
    <property type="entry name" value="lambda repressor-like DNA-binding domains"/>
    <property type="match status" value="1"/>
</dbReference>
<reference evidence="2 3" key="1">
    <citation type="submission" date="2020-08" db="EMBL/GenBank/DDBJ databases">
        <title>Sequencing the genomes of 1000 actinobacteria strains.</title>
        <authorList>
            <person name="Klenk H.-P."/>
        </authorList>
    </citation>
    <scope>NUCLEOTIDE SEQUENCE [LARGE SCALE GENOMIC DNA]</scope>
    <source>
        <strain evidence="2 3">DSM 45486</strain>
    </source>
</reference>
<gene>
    <name evidence="2" type="ORF">F4560_004307</name>
</gene>
<feature type="domain" description="DUF5753" evidence="1">
    <location>
        <begin position="97"/>
        <end position="279"/>
    </location>
</feature>
<proteinExistence type="predicted"/>
<comment type="caution">
    <text evidence="2">The sequence shown here is derived from an EMBL/GenBank/DDBJ whole genome shotgun (WGS) entry which is preliminary data.</text>
</comment>
<dbReference type="Pfam" id="PF13560">
    <property type="entry name" value="HTH_31"/>
    <property type="match status" value="1"/>
</dbReference>
<organism evidence="2 3">
    <name type="scientific">Saccharothrix ecbatanensis</name>
    <dbReference type="NCBI Taxonomy" id="1105145"/>
    <lineage>
        <taxon>Bacteria</taxon>
        <taxon>Bacillati</taxon>
        <taxon>Actinomycetota</taxon>
        <taxon>Actinomycetes</taxon>
        <taxon>Pseudonocardiales</taxon>
        <taxon>Pseudonocardiaceae</taxon>
        <taxon>Saccharothrix</taxon>
    </lineage>
</organism>
<protein>
    <submittedName>
        <fullName evidence="2">Transcriptional regulator with XRE-family HTH domain</fullName>
    </submittedName>
</protein>
<evidence type="ECO:0000313" key="3">
    <source>
        <dbReference type="Proteomes" id="UP000552097"/>
    </source>
</evidence>
<name>A0A7W9M209_9PSEU</name>
<dbReference type="RefSeq" id="WP_184922435.1">
    <property type="nucleotide sequence ID" value="NZ_JACHMO010000001.1"/>
</dbReference>